<evidence type="ECO:0000313" key="1">
    <source>
        <dbReference type="EMBL" id="PZW21103.1"/>
    </source>
</evidence>
<evidence type="ECO:0000313" key="2">
    <source>
        <dbReference type="Proteomes" id="UP000248806"/>
    </source>
</evidence>
<protein>
    <submittedName>
        <fullName evidence="1">Uncharacterized protein</fullName>
    </submittedName>
</protein>
<keyword evidence="2" id="KW-1185">Reference proteome</keyword>
<dbReference type="Proteomes" id="UP000248806">
    <property type="component" value="Unassembled WGS sequence"/>
</dbReference>
<dbReference type="EMBL" id="QKUF01000036">
    <property type="protein sequence ID" value="PZW21103.1"/>
    <property type="molecule type" value="Genomic_DNA"/>
</dbReference>
<sequence length="193" mass="20868">MIGASLSALSYEVINGGAPVKTDAQQDAFGFSIFVGGISGLVGGILALPPAVATAISTVASTGATVLYNSQNPQSNAVNDAQHWHDKYVSAEATIEAYKVREAQATATAKANETPTPSSTPYALNLKHEAWMDVKIDTSWKSFQGYLGGSSWDSTVQRLWEQTGQSTLQEIFKSQMNWRAQRKYEAMKRLGIF</sequence>
<proteinExistence type="predicted"/>
<organism evidence="1 2">
    <name type="scientific">Thermosporothrix hazakensis</name>
    <dbReference type="NCBI Taxonomy" id="644383"/>
    <lineage>
        <taxon>Bacteria</taxon>
        <taxon>Bacillati</taxon>
        <taxon>Chloroflexota</taxon>
        <taxon>Ktedonobacteria</taxon>
        <taxon>Ktedonobacterales</taxon>
        <taxon>Thermosporotrichaceae</taxon>
        <taxon>Thermosporothrix</taxon>
    </lineage>
</organism>
<gene>
    <name evidence="1" type="ORF">EI42_05639</name>
</gene>
<dbReference type="AlphaFoldDB" id="A0A326TXG9"/>
<dbReference type="RefSeq" id="WP_111325878.1">
    <property type="nucleotide sequence ID" value="NZ_BIFX01000002.1"/>
</dbReference>
<accession>A0A326TXG9</accession>
<reference evidence="1 2" key="1">
    <citation type="submission" date="2018-06" db="EMBL/GenBank/DDBJ databases">
        <title>Genomic Encyclopedia of Archaeal and Bacterial Type Strains, Phase II (KMG-II): from individual species to whole genera.</title>
        <authorList>
            <person name="Goeker M."/>
        </authorList>
    </citation>
    <scope>NUCLEOTIDE SEQUENCE [LARGE SCALE GENOMIC DNA]</scope>
    <source>
        <strain evidence="1 2">ATCC BAA-1881</strain>
    </source>
</reference>
<comment type="caution">
    <text evidence="1">The sequence shown here is derived from an EMBL/GenBank/DDBJ whole genome shotgun (WGS) entry which is preliminary data.</text>
</comment>
<name>A0A326TXG9_THEHA</name>